<organism evidence="3 4">
    <name type="scientific">Streptomonospora salina</name>
    <dbReference type="NCBI Taxonomy" id="104205"/>
    <lineage>
        <taxon>Bacteria</taxon>
        <taxon>Bacillati</taxon>
        <taxon>Actinomycetota</taxon>
        <taxon>Actinomycetes</taxon>
        <taxon>Streptosporangiales</taxon>
        <taxon>Nocardiopsidaceae</taxon>
        <taxon>Streptomonospora</taxon>
    </lineage>
</organism>
<protein>
    <submittedName>
        <fullName evidence="3">Type IV secretory pathway VirB4 component</fullName>
    </submittedName>
</protein>
<proteinExistence type="predicted"/>
<dbReference type="Proteomes" id="UP000578077">
    <property type="component" value="Unassembled WGS sequence"/>
</dbReference>
<dbReference type="Gene3D" id="1.10.8.730">
    <property type="match status" value="1"/>
</dbReference>
<dbReference type="PANTHER" id="PTHR30121">
    <property type="entry name" value="UNCHARACTERIZED PROTEIN YJGR-RELATED"/>
    <property type="match status" value="1"/>
</dbReference>
<dbReference type="PANTHER" id="PTHR30121:SF6">
    <property type="entry name" value="SLR6007 PROTEIN"/>
    <property type="match status" value="1"/>
</dbReference>
<feature type="domain" description="TraG P-loop" evidence="2">
    <location>
        <begin position="440"/>
        <end position="534"/>
    </location>
</feature>
<gene>
    <name evidence="3" type="ORF">HNR25_002221</name>
</gene>
<sequence length="627" mass="66789">MRPTAPHREGSSRALDGPSVRLHPRRLDIEGACCQTLVVTGYPREAGPGWAQPLLSYPGRVDVALHIDPVPAPLAATRLRRRRARLESAGRLDAEGGRVEDPHQAAAAHDATELATRVATGQARLFRVSFYLTVHARTVEHLEAEVANLRALAAGLLVDTHPATFRPLHGWLSTLPLATDALAQARTMDTDAIAAALPFASPDLEAELASTSVVYGENIHSGTLVHWDRFSPDLDNHNMVVLARSGAGKSYTAKLELLRSLLVGIEAAVIDPEDEYTRLCSAVGGTRIPLGTPEGRINPFDLPPGDERALSHRCLFAHTLIAAMVGDLGPQEAAALDRAVVTAYARAGITRDPATWNRPAPLLAEVVTALGEDDEQAGTHLAVKLGRYVTGPAATLFDGPTTAPTSTHLTVYTLRHLPEEVRTVGMLLALDRIWNRIDTEEARPRTITVDEGWVLLQNPIGARYLYKLAKAGRKRWCGLTLITQDVGDVLATDLGRAIVANAATSLLLRQAPQNLDALAEAFGLSHGERQIVSTASRGQALLLSGERRAGVCALASPAEDELVTSAPAEVATSADDHATGAHRSAADGTGAIEPPGDGPRTTTDPDTARGDEHAGEDSDDAAEQRGW</sequence>
<evidence type="ECO:0000313" key="3">
    <source>
        <dbReference type="EMBL" id="MBB5998470.1"/>
    </source>
</evidence>
<dbReference type="RefSeq" id="WP_184634731.1">
    <property type="nucleotide sequence ID" value="NZ_BAABKT010000007.1"/>
</dbReference>
<dbReference type="AlphaFoldDB" id="A0A841EDD7"/>
<dbReference type="EMBL" id="JACHLY010000001">
    <property type="protein sequence ID" value="MBB5998470.1"/>
    <property type="molecule type" value="Genomic_DNA"/>
</dbReference>
<dbReference type="SUPFAM" id="SSF52540">
    <property type="entry name" value="P-loop containing nucleoside triphosphate hydrolases"/>
    <property type="match status" value="1"/>
</dbReference>
<reference evidence="3 4" key="1">
    <citation type="submission" date="2020-08" db="EMBL/GenBank/DDBJ databases">
        <title>Sequencing the genomes of 1000 actinobacteria strains.</title>
        <authorList>
            <person name="Klenk H.-P."/>
        </authorList>
    </citation>
    <scope>NUCLEOTIDE SEQUENCE [LARGE SCALE GENOMIC DNA]</scope>
    <source>
        <strain evidence="3 4">DSM 44593</strain>
    </source>
</reference>
<dbReference type="Gene3D" id="3.40.50.300">
    <property type="entry name" value="P-loop containing nucleotide triphosphate hydrolases"/>
    <property type="match status" value="1"/>
</dbReference>
<feature type="region of interest" description="Disordered" evidence="1">
    <location>
        <begin position="571"/>
        <end position="627"/>
    </location>
</feature>
<dbReference type="InterPro" id="IPR043964">
    <property type="entry name" value="P-loop_TraG"/>
</dbReference>
<accession>A0A841EDD7</accession>
<evidence type="ECO:0000259" key="2">
    <source>
        <dbReference type="Pfam" id="PF19044"/>
    </source>
</evidence>
<dbReference type="InterPro" id="IPR027417">
    <property type="entry name" value="P-loop_NTPase"/>
</dbReference>
<evidence type="ECO:0000256" key="1">
    <source>
        <dbReference type="SAM" id="MobiDB-lite"/>
    </source>
</evidence>
<dbReference type="Pfam" id="PF19044">
    <property type="entry name" value="P-loop_TraG"/>
    <property type="match status" value="1"/>
</dbReference>
<dbReference type="InterPro" id="IPR051162">
    <property type="entry name" value="T4SS_component"/>
</dbReference>
<keyword evidence="4" id="KW-1185">Reference proteome</keyword>
<evidence type="ECO:0000313" key="4">
    <source>
        <dbReference type="Proteomes" id="UP000578077"/>
    </source>
</evidence>
<feature type="compositionally biased region" description="Basic and acidic residues" evidence="1">
    <location>
        <begin position="606"/>
        <end position="627"/>
    </location>
</feature>
<comment type="caution">
    <text evidence="3">The sequence shown here is derived from an EMBL/GenBank/DDBJ whole genome shotgun (WGS) entry which is preliminary data.</text>
</comment>
<feature type="compositionally biased region" description="Low complexity" evidence="1">
    <location>
        <begin position="594"/>
        <end position="605"/>
    </location>
</feature>
<name>A0A841EDD7_9ACTN</name>